<gene>
    <name evidence="4" type="ORF">N1032_25335</name>
</gene>
<dbReference type="Gene3D" id="6.10.140.1630">
    <property type="match status" value="1"/>
</dbReference>
<name>A0ABT2HAS6_9MICO</name>
<dbReference type="RefSeq" id="WP_259543355.1">
    <property type="nucleotide sequence ID" value="NZ_JANLCJ010000375.1"/>
</dbReference>
<evidence type="ECO:0000256" key="3">
    <source>
        <dbReference type="SAM" id="MobiDB-lite"/>
    </source>
</evidence>
<evidence type="ECO:0000313" key="5">
    <source>
        <dbReference type="Proteomes" id="UP001165586"/>
    </source>
</evidence>
<proteinExistence type="predicted"/>
<comment type="subcellular location">
    <subcellularLocation>
        <location evidence="1">Virion</location>
    </subcellularLocation>
</comment>
<evidence type="ECO:0000256" key="1">
    <source>
        <dbReference type="ARBA" id="ARBA00004328"/>
    </source>
</evidence>
<feature type="compositionally biased region" description="Gly residues" evidence="3">
    <location>
        <begin position="226"/>
        <end position="237"/>
    </location>
</feature>
<dbReference type="EMBL" id="JANLCJ010000375">
    <property type="protein sequence ID" value="MCS5737055.1"/>
    <property type="molecule type" value="Genomic_DNA"/>
</dbReference>
<reference evidence="4" key="1">
    <citation type="submission" date="2022-08" db="EMBL/GenBank/DDBJ databases">
        <authorList>
            <person name="Deng Y."/>
            <person name="Han X.-F."/>
            <person name="Zhang Y.-Q."/>
        </authorList>
    </citation>
    <scope>NUCLEOTIDE SEQUENCE</scope>
    <source>
        <strain evidence="4">CPCC 203386</strain>
    </source>
</reference>
<feature type="region of interest" description="Disordered" evidence="3">
    <location>
        <begin position="216"/>
        <end position="237"/>
    </location>
</feature>
<feature type="non-terminal residue" evidence="4">
    <location>
        <position position="1"/>
    </location>
</feature>
<keyword evidence="2" id="KW-0945">Host-virus interaction</keyword>
<keyword evidence="5" id="KW-1185">Reference proteome</keyword>
<accession>A0ABT2HAS6</accession>
<evidence type="ECO:0000313" key="4">
    <source>
        <dbReference type="EMBL" id="MCS5737055.1"/>
    </source>
</evidence>
<comment type="caution">
    <text evidence="4">The sequence shown here is derived from an EMBL/GenBank/DDBJ whole genome shotgun (WGS) entry which is preliminary data.</text>
</comment>
<protein>
    <submittedName>
        <fullName evidence="4">Head fiber protein</fullName>
    </submittedName>
</protein>
<dbReference type="Proteomes" id="UP001165586">
    <property type="component" value="Unassembled WGS sequence"/>
</dbReference>
<evidence type="ECO:0000256" key="2">
    <source>
        <dbReference type="ARBA" id="ARBA00022581"/>
    </source>
</evidence>
<dbReference type="InterPro" id="IPR022741">
    <property type="entry name" value="Phage_B103_Gp8"/>
</dbReference>
<dbReference type="Pfam" id="PF11133">
    <property type="entry name" value="Phage_head_fibr"/>
    <property type="match status" value="1"/>
</dbReference>
<organism evidence="4 5">
    <name type="scientific">Herbiconiux daphne</name>
    <dbReference type="NCBI Taxonomy" id="2970914"/>
    <lineage>
        <taxon>Bacteria</taxon>
        <taxon>Bacillati</taxon>
        <taxon>Actinomycetota</taxon>
        <taxon>Actinomycetes</taxon>
        <taxon>Micrococcales</taxon>
        <taxon>Microbacteriaceae</taxon>
        <taxon>Herbiconiux</taxon>
    </lineage>
</organism>
<sequence length="237" mass="23357">TLPTASSSRLGGIKVGANLTIASDGTLSATGGGGSSYVLPVATATTLGGVKQGANITIATDGTISTSAPDTSVFMRKDNTPDLQVSEAQTQFNDSVTFQDDINIAVSSTASVAPLVNFSKAQYVSVPSTPTSAAGTTADDNKAATKKYVDDAKSASASDATTKANAALTSANTHSDAQDVVTLQSAKDYTDTNKYTLTPATTTTLGGVKVGSGLSITSDGTLNASGGSGGGGDVTAA</sequence>
<feature type="non-terminal residue" evidence="4">
    <location>
        <position position="237"/>
    </location>
</feature>